<dbReference type="CDD" id="cd07438">
    <property type="entry name" value="PHP_HisPPase_AMP"/>
    <property type="match status" value="1"/>
</dbReference>
<dbReference type="SUPFAM" id="SSF89550">
    <property type="entry name" value="PHP domain-like"/>
    <property type="match status" value="1"/>
</dbReference>
<dbReference type="SMART" id="SM00481">
    <property type="entry name" value="POLIIIAc"/>
    <property type="match status" value="1"/>
</dbReference>
<dbReference type="RefSeq" id="WP_020310411.1">
    <property type="nucleotide sequence ID" value="NZ_JBBMEU010000013.1"/>
</dbReference>
<evidence type="ECO:0000313" key="3">
    <source>
        <dbReference type="Proteomes" id="UP001433088"/>
    </source>
</evidence>
<feature type="domain" description="Polymerase/histidinol phosphatase N-terminal" evidence="1">
    <location>
        <begin position="3"/>
        <end position="66"/>
    </location>
</feature>
<accession>A0ABV1CWC6</accession>
<dbReference type="InterPro" id="IPR003141">
    <property type="entry name" value="Pol/His_phosphatase_N"/>
</dbReference>
<dbReference type="Proteomes" id="UP001433088">
    <property type="component" value="Unassembled WGS sequence"/>
</dbReference>
<dbReference type="Gene3D" id="1.10.150.650">
    <property type="match status" value="1"/>
</dbReference>
<dbReference type="InterPro" id="IPR016195">
    <property type="entry name" value="Pol/histidinol_Pase-like"/>
</dbReference>
<dbReference type="Pfam" id="PF02811">
    <property type="entry name" value="PHP"/>
    <property type="match status" value="1"/>
</dbReference>
<comment type="caution">
    <text evidence="2">The sequence shown here is derived from an EMBL/GenBank/DDBJ whole genome shotgun (WGS) entry which is preliminary data.</text>
</comment>
<protein>
    <submittedName>
        <fullName evidence="2">PHP domain-containing protein</fullName>
    </submittedName>
</protein>
<keyword evidence="3" id="KW-1185">Reference proteome</keyword>
<evidence type="ECO:0000259" key="1">
    <source>
        <dbReference type="SMART" id="SM00481"/>
    </source>
</evidence>
<dbReference type="Gene3D" id="3.20.20.140">
    <property type="entry name" value="Metal-dependent hydrolases"/>
    <property type="match status" value="1"/>
</dbReference>
<dbReference type="PANTHER" id="PTHR42924">
    <property type="entry name" value="EXONUCLEASE"/>
    <property type="match status" value="1"/>
</dbReference>
<name>A0ABV1CWC6_9FIRM</name>
<proteinExistence type="predicted"/>
<dbReference type="InterPro" id="IPR004013">
    <property type="entry name" value="PHP_dom"/>
</dbReference>
<evidence type="ECO:0000313" key="2">
    <source>
        <dbReference type="EMBL" id="MEQ2421788.1"/>
    </source>
</evidence>
<gene>
    <name evidence="2" type="ORF">WMO23_03440</name>
</gene>
<sequence length="274" mass="30113">MIVDLHMHTTCSDGVYTPEQLTQMAVDAGLSVMAISDHDTVAAYDGSHRFAAGVRVIPAIEISSECDGEDVHILGYGIDTADAGLQAYCAQFKERRFNRALEIVDRCRSLGYDINRSGIEATLRQGGTVGRPHIARLLVAKGYFPDVKTVFDKLLYRGGPAYVPYHRRSIDDCVALIRQAGGTAILAHPGLLKRTLDQVLAHDFDGVEVYHPKNRGRYKEFLKLAEDRHGYVSGGSDFHGTTGRFPEKVGVFTVDAKAVKALLDHVEGNLKKSR</sequence>
<organism evidence="2 3">
    <name type="scientific">Megasphaera intestinihominis</name>
    <dbReference type="NCBI Taxonomy" id="3133159"/>
    <lineage>
        <taxon>Bacteria</taxon>
        <taxon>Bacillati</taxon>
        <taxon>Bacillota</taxon>
        <taxon>Negativicutes</taxon>
        <taxon>Veillonellales</taxon>
        <taxon>Veillonellaceae</taxon>
        <taxon>Megasphaera</taxon>
    </lineage>
</organism>
<reference evidence="2 3" key="1">
    <citation type="submission" date="2024-03" db="EMBL/GenBank/DDBJ databases">
        <title>Human intestinal bacterial collection.</title>
        <authorList>
            <person name="Pauvert C."/>
            <person name="Hitch T.C.A."/>
            <person name="Clavel T."/>
        </authorList>
    </citation>
    <scope>NUCLEOTIDE SEQUENCE [LARGE SCALE GENOMIC DNA]</scope>
    <source>
        <strain evidence="2 3">CLA-AA-H81</strain>
    </source>
</reference>
<dbReference type="InterPro" id="IPR052018">
    <property type="entry name" value="PHP_domain"/>
</dbReference>
<dbReference type="PANTHER" id="PTHR42924:SF3">
    <property type="entry name" value="POLYMERASE_HISTIDINOL PHOSPHATASE N-TERMINAL DOMAIN-CONTAINING PROTEIN"/>
    <property type="match status" value="1"/>
</dbReference>
<dbReference type="EMBL" id="JBBMEU010000013">
    <property type="protein sequence ID" value="MEQ2421788.1"/>
    <property type="molecule type" value="Genomic_DNA"/>
</dbReference>